<sequence>MSVRIPLFSCSVRSTSFHLHRRLSRRRLPPAGMAKKKPLKKLPHRRSPTGKDQTSANLSISTPKSTPKVPLAVQKQSSTSTPATVEKELAIPDAHTASYEPAMAIQTDSPKSETLATVTKYVPSCPKEKTPEGIAAASTTTPNHTATSADIWKGFIARGRAEVARGKQHVKSLLPTVTKTKAVYVPVNSTETPPQDRRHPISPSGRKLSSLSIMEDTVDNLALTFGSPPAKTALETETIGRFNEHCKFRKQLCLRY</sequence>
<dbReference type="Proteomes" id="UP000712600">
    <property type="component" value="Unassembled WGS sequence"/>
</dbReference>
<gene>
    <name evidence="2" type="ORF">F2Q69_00058235</name>
</gene>
<evidence type="ECO:0000313" key="3">
    <source>
        <dbReference type="Proteomes" id="UP000712600"/>
    </source>
</evidence>
<comment type="caution">
    <text evidence="2">The sequence shown here is derived from an EMBL/GenBank/DDBJ whole genome shotgun (WGS) entry which is preliminary data.</text>
</comment>
<reference evidence="2" key="1">
    <citation type="submission" date="2019-12" db="EMBL/GenBank/DDBJ databases">
        <title>Genome sequencing and annotation of Brassica cretica.</title>
        <authorList>
            <person name="Studholme D.J."/>
            <person name="Sarris P."/>
        </authorList>
    </citation>
    <scope>NUCLEOTIDE SEQUENCE</scope>
    <source>
        <strain evidence="2">PFS-109/04</strain>
        <tissue evidence="2">Leaf</tissue>
    </source>
</reference>
<feature type="region of interest" description="Disordered" evidence="1">
    <location>
        <begin position="16"/>
        <end position="83"/>
    </location>
</feature>
<organism evidence="2 3">
    <name type="scientific">Brassica cretica</name>
    <name type="common">Mustard</name>
    <dbReference type="NCBI Taxonomy" id="69181"/>
    <lineage>
        <taxon>Eukaryota</taxon>
        <taxon>Viridiplantae</taxon>
        <taxon>Streptophyta</taxon>
        <taxon>Embryophyta</taxon>
        <taxon>Tracheophyta</taxon>
        <taxon>Spermatophyta</taxon>
        <taxon>Magnoliopsida</taxon>
        <taxon>eudicotyledons</taxon>
        <taxon>Gunneridae</taxon>
        <taxon>Pentapetalae</taxon>
        <taxon>rosids</taxon>
        <taxon>malvids</taxon>
        <taxon>Brassicales</taxon>
        <taxon>Brassicaceae</taxon>
        <taxon>Brassiceae</taxon>
        <taxon>Brassica</taxon>
    </lineage>
</organism>
<accession>A0A8S9RHY1</accession>
<name>A0A8S9RHY1_BRACR</name>
<evidence type="ECO:0000313" key="2">
    <source>
        <dbReference type="EMBL" id="KAF3572301.1"/>
    </source>
</evidence>
<dbReference type="EMBL" id="QGKX02000095">
    <property type="protein sequence ID" value="KAF3572301.1"/>
    <property type="molecule type" value="Genomic_DNA"/>
</dbReference>
<evidence type="ECO:0000256" key="1">
    <source>
        <dbReference type="SAM" id="MobiDB-lite"/>
    </source>
</evidence>
<feature type="compositionally biased region" description="Polar residues" evidence="1">
    <location>
        <begin position="50"/>
        <end position="65"/>
    </location>
</feature>
<dbReference type="AlphaFoldDB" id="A0A8S9RHY1"/>
<protein>
    <submittedName>
        <fullName evidence="2">Uncharacterized protein</fullName>
    </submittedName>
</protein>
<proteinExistence type="predicted"/>
<feature type="compositionally biased region" description="Polar residues" evidence="1">
    <location>
        <begin position="74"/>
        <end position="83"/>
    </location>
</feature>
<feature type="compositionally biased region" description="Basic residues" evidence="1">
    <location>
        <begin position="18"/>
        <end position="48"/>
    </location>
</feature>